<comment type="pathway">
    <text evidence="2">Secondary metabolite biosynthesis.</text>
</comment>
<feature type="transmembrane region" description="Helical" evidence="7">
    <location>
        <begin position="12"/>
        <end position="37"/>
    </location>
</feature>
<feature type="transmembrane region" description="Helical" evidence="7">
    <location>
        <begin position="75"/>
        <end position="93"/>
    </location>
</feature>
<evidence type="ECO:0000256" key="6">
    <source>
        <dbReference type="ARBA" id="ARBA00023136"/>
    </source>
</evidence>
<protein>
    <recommendedName>
        <fullName evidence="10">PaxB protein</fullName>
    </recommendedName>
</protein>
<dbReference type="EMBL" id="JASWJB010000027">
    <property type="protein sequence ID" value="KAK2609086.1"/>
    <property type="molecule type" value="Genomic_DNA"/>
</dbReference>
<evidence type="ECO:0000256" key="4">
    <source>
        <dbReference type="ARBA" id="ARBA00022692"/>
    </source>
</evidence>
<keyword evidence="4 7" id="KW-0812">Transmembrane</keyword>
<feature type="transmembrane region" description="Helical" evidence="7">
    <location>
        <begin position="221"/>
        <end position="244"/>
    </location>
</feature>
<evidence type="ECO:0000313" key="8">
    <source>
        <dbReference type="EMBL" id="KAK2609086.1"/>
    </source>
</evidence>
<dbReference type="PANTHER" id="PTHR42038">
    <property type="match status" value="1"/>
</dbReference>
<reference evidence="8" key="1">
    <citation type="submission" date="2023-06" db="EMBL/GenBank/DDBJ databases">
        <title>Conoideocrella luteorostrata (Hypocreales: Clavicipitaceae), a potential biocontrol fungus for elongate hemlock scale in United States Christmas tree production areas.</title>
        <authorList>
            <person name="Barrett H."/>
            <person name="Lovett B."/>
            <person name="Macias A.M."/>
            <person name="Stajich J.E."/>
            <person name="Kasson M.T."/>
        </authorList>
    </citation>
    <scope>NUCLEOTIDE SEQUENCE</scope>
    <source>
        <strain evidence="8">ARSEF 14590</strain>
    </source>
</reference>
<evidence type="ECO:0000313" key="9">
    <source>
        <dbReference type="Proteomes" id="UP001251528"/>
    </source>
</evidence>
<dbReference type="InterPro" id="IPR039020">
    <property type="entry name" value="PaxB-like"/>
</dbReference>
<accession>A0AAJ0CV96</accession>
<evidence type="ECO:0000256" key="2">
    <source>
        <dbReference type="ARBA" id="ARBA00005179"/>
    </source>
</evidence>
<dbReference type="PANTHER" id="PTHR42038:SF2">
    <property type="entry name" value="TERPENE CYCLASE AUSL"/>
    <property type="match status" value="1"/>
</dbReference>
<sequence length="274" mass="30237">MGSSDIPPATAPAWLIPASTCLLGGGVVFWLACYVLMARRSLATHDTPIPILALGINLAWEVVYAFYVTEEWLEFVGFAMWLALDIPVLYVTLKNGRRSNSTSPLVARNVPLLLGLVFVFGLVANGLFAWWWLQEPHRGYGVKWGKTWKGLEARDTTELAWWSAGVAQMTLSVGALGMLLQRGHSGGQSYAIWFCRFVGTQLGLPGTSMLLWWYWPEAHGFVFHPVSLIIIGTSLVCDLAYPFVLAHVKKTEKVLVDGSVTVGGGERVKQQKKD</sequence>
<comment type="similarity">
    <text evidence="3">Belongs to the paxB family.</text>
</comment>
<gene>
    <name evidence="8" type="ORF">QQS21_002313</name>
</gene>
<evidence type="ECO:0008006" key="10">
    <source>
        <dbReference type="Google" id="ProtNLM"/>
    </source>
</evidence>
<organism evidence="8 9">
    <name type="scientific">Conoideocrella luteorostrata</name>
    <dbReference type="NCBI Taxonomy" id="1105319"/>
    <lineage>
        <taxon>Eukaryota</taxon>
        <taxon>Fungi</taxon>
        <taxon>Dikarya</taxon>
        <taxon>Ascomycota</taxon>
        <taxon>Pezizomycotina</taxon>
        <taxon>Sordariomycetes</taxon>
        <taxon>Hypocreomycetidae</taxon>
        <taxon>Hypocreales</taxon>
        <taxon>Clavicipitaceae</taxon>
        <taxon>Conoideocrella</taxon>
    </lineage>
</organism>
<evidence type="ECO:0000256" key="1">
    <source>
        <dbReference type="ARBA" id="ARBA00004141"/>
    </source>
</evidence>
<comment type="caution">
    <text evidence="8">The sequence shown here is derived from an EMBL/GenBank/DDBJ whole genome shotgun (WGS) entry which is preliminary data.</text>
</comment>
<keyword evidence="6 7" id="KW-0472">Membrane</keyword>
<feature type="transmembrane region" description="Helical" evidence="7">
    <location>
        <begin position="49"/>
        <end position="69"/>
    </location>
</feature>
<keyword evidence="5 7" id="KW-1133">Transmembrane helix</keyword>
<dbReference type="AlphaFoldDB" id="A0AAJ0CV96"/>
<proteinExistence type="inferred from homology"/>
<feature type="transmembrane region" description="Helical" evidence="7">
    <location>
        <begin position="159"/>
        <end position="180"/>
    </location>
</feature>
<keyword evidence="9" id="KW-1185">Reference proteome</keyword>
<feature type="transmembrane region" description="Helical" evidence="7">
    <location>
        <begin position="113"/>
        <end position="133"/>
    </location>
</feature>
<comment type="subcellular location">
    <subcellularLocation>
        <location evidence="1">Membrane</location>
        <topology evidence="1">Multi-pass membrane protein</topology>
    </subcellularLocation>
</comment>
<evidence type="ECO:0000256" key="3">
    <source>
        <dbReference type="ARBA" id="ARBA00006757"/>
    </source>
</evidence>
<feature type="transmembrane region" description="Helical" evidence="7">
    <location>
        <begin position="192"/>
        <end position="215"/>
    </location>
</feature>
<dbReference type="GO" id="GO:0016829">
    <property type="term" value="F:lyase activity"/>
    <property type="evidence" value="ECO:0007669"/>
    <property type="project" value="InterPro"/>
</dbReference>
<dbReference type="GO" id="GO:0016020">
    <property type="term" value="C:membrane"/>
    <property type="evidence" value="ECO:0007669"/>
    <property type="project" value="UniProtKB-SubCell"/>
</dbReference>
<name>A0AAJ0CV96_9HYPO</name>
<dbReference type="Proteomes" id="UP001251528">
    <property type="component" value="Unassembled WGS sequence"/>
</dbReference>
<evidence type="ECO:0000256" key="7">
    <source>
        <dbReference type="SAM" id="Phobius"/>
    </source>
</evidence>
<evidence type="ECO:0000256" key="5">
    <source>
        <dbReference type="ARBA" id="ARBA00022989"/>
    </source>
</evidence>
<dbReference type="Pfam" id="PF25129">
    <property type="entry name" value="Pyr4-TMTC"/>
    <property type="match status" value="1"/>
</dbReference>